<reference evidence="6" key="1">
    <citation type="submission" date="2023-06" db="EMBL/GenBank/DDBJ databases">
        <title>Male Hemibagrus guttatus genome.</title>
        <authorList>
            <person name="Bian C."/>
        </authorList>
    </citation>
    <scope>NUCLEOTIDE SEQUENCE</scope>
    <source>
        <strain evidence="6">Male_cb2023</strain>
        <tissue evidence="6">Muscle</tissue>
    </source>
</reference>
<evidence type="ECO:0000313" key="6">
    <source>
        <dbReference type="EMBL" id="KAK3556685.1"/>
    </source>
</evidence>
<dbReference type="EMBL" id="JAUCMX010000001">
    <property type="protein sequence ID" value="KAK3556685.1"/>
    <property type="molecule type" value="Genomic_DNA"/>
</dbReference>
<evidence type="ECO:0000256" key="2">
    <source>
        <dbReference type="ARBA" id="ARBA00022980"/>
    </source>
</evidence>
<protein>
    <recommendedName>
        <fullName evidence="4">Large ribosomal subunit protein eL13</fullName>
    </recommendedName>
    <alternativeName>
        <fullName evidence="5">60S ribosomal protein L13</fullName>
    </alternativeName>
</protein>
<dbReference type="GO" id="GO:0003735">
    <property type="term" value="F:structural constituent of ribosome"/>
    <property type="evidence" value="ECO:0007669"/>
    <property type="project" value="InterPro"/>
</dbReference>
<keyword evidence="3" id="KW-0687">Ribonucleoprotein</keyword>
<gene>
    <name evidence="6" type="ORF">QTP70_013107</name>
</gene>
<dbReference type="GO" id="GO:0006412">
    <property type="term" value="P:translation"/>
    <property type="evidence" value="ECO:0007669"/>
    <property type="project" value="InterPro"/>
</dbReference>
<name>A0AAE0VFZ1_9TELE</name>
<dbReference type="GO" id="GO:0022625">
    <property type="term" value="C:cytosolic large ribosomal subunit"/>
    <property type="evidence" value="ECO:0007669"/>
    <property type="project" value="TreeGrafter"/>
</dbReference>
<keyword evidence="2" id="KW-0689">Ribosomal protein</keyword>
<dbReference type="Gene3D" id="1.20.5.110">
    <property type="match status" value="1"/>
</dbReference>
<accession>A0AAE0VFZ1</accession>
<comment type="caution">
    <text evidence="6">The sequence shown here is derived from an EMBL/GenBank/DDBJ whole genome shotgun (WGS) entry which is preliminary data.</text>
</comment>
<evidence type="ECO:0000256" key="3">
    <source>
        <dbReference type="ARBA" id="ARBA00023274"/>
    </source>
</evidence>
<evidence type="ECO:0000313" key="7">
    <source>
        <dbReference type="Proteomes" id="UP001274896"/>
    </source>
</evidence>
<dbReference type="InterPro" id="IPR001380">
    <property type="entry name" value="Ribosomal_eL13"/>
</dbReference>
<keyword evidence="7" id="KW-1185">Reference proteome</keyword>
<comment type="similarity">
    <text evidence="1">Belongs to the eukaryotic ribosomal protein eL13 family.</text>
</comment>
<evidence type="ECO:0000256" key="5">
    <source>
        <dbReference type="ARBA" id="ARBA00035321"/>
    </source>
</evidence>
<evidence type="ECO:0000256" key="4">
    <source>
        <dbReference type="ARBA" id="ARBA00035216"/>
    </source>
</evidence>
<dbReference type="PANTHER" id="PTHR11722:SF0">
    <property type="entry name" value="LARGE RIBOSOMAL SUBUNIT PROTEIN EL13"/>
    <property type="match status" value="1"/>
</dbReference>
<organism evidence="6 7">
    <name type="scientific">Hemibagrus guttatus</name>
    <dbReference type="NCBI Taxonomy" id="175788"/>
    <lineage>
        <taxon>Eukaryota</taxon>
        <taxon>Metazoa</taxon>
        <taxon>Chordata</taxon>
        <taxon>Craniata</taxon>
        <taxon>Vertebrata</taxon>
        <taxon>Euteleostomi</taxon>
        <taxon>Actinopterygii</taxon>
        <taxon>Neopterygii</taxon>
        <taxon>Teleostei</taxon>
        <taxon>Ostariophysi</taxon>
        <taxon>Siluriformes</taxon>
        <taxon>Bagridae</taxon>
        <taxon>Hemibagrus</taxon>
    </lineage>
</organism>
<sequence length="167" mass="19015">MAPSRNCMILNPHFHKDWQKRVCTWFNQPARKLSRRKASQTKVRRIAPCPVAGPLRHIIRCPTIHYHKVHTSQGFSLKKLKVADINKRVARTIGIAASAPKKGDSIEEELKMATQLPGPVMTIKNVHKKEKAHMITKDKKKFKAFTNPRMARDDTRLFGIQEGKGGC</sequence>
<dbReference type="Pfam" id="PF01294">
    <property type="entry name" value="Ribosomal_L13e"/>
    <property type="match status" value="2"/>
</dbReference>
<dbReference type="GO" id="GO:0003723">
    <property type="term" value="F:RNA binding"/>
    <property type="evidence" value="ECO:0007669"/>
    <property type="project" value="TreeGrafter"/>
</dbReference>
<evidence type="ECO:0000256" key="1">
    <source>
        <dbReference type="ARBA" id="ARBA00005640"/>
    </source>
</evidence>
<dbReference type="PANTHER" id="PTHR11722">
    <property type="entry name" value="60S RIBOSOMAL PROTEIN L13"/>
    <property type="match status" value="1"/>
</dbReference>
<dbReference type="AlphaFoldDB" id="A0AAE0VFZ1"/>
<proteinExistence type="inferred from homology"/>
<dbReference type="Proteomes" id="UP001274896">
    <property type="component" value="Unassembled WGS sequence"/>
</dbReference>